<feature type="non-terminal residue" evidence="1">
    <location>
        <position position="1"/>
    </location>
</feature>
<accession>A0A7T8JVF4</accession>
<proteinExistence type="predicted"/>
<protein>
    <submittedName>
        <fullName evidence="1">Uncharacterized protein</fullName>
    </submittedName>
</protein>
<keyword evidence="2" id="KW-1185">Reference proteome</keyword>
<dbReference type="EMBL" id="CP045905">
    <property type="protein sequence ID" value="QQP36672.1"/>
    <property type="molecule type" value="Genomic_DNA"/>
</dbReference>
<evidence type="ECO:0000313" key="1">
    <source>
        <dbReference type="EMBL" id="QQP36672.1"/>
    </source>
</evidence>
<evidence type="ECO:0000313" key="2">
    <source>
        <dbReference type="Proteomes" id="UP000595437"/>
    </source>
</evidence>
<gene>
    <name evidence="1" type="ORF">FKW44_021840</name>
</gene>
<dbReference type="AlphaFoldDB" id="A0A7T8JVF4"/>
<dbReference type="Proteomes" id="UP000595437">
    <property type="component" value="Chromosome 16"/>
</dbReference>
<name>A0A7T8JVF4_CALRO</name>
<reference evidence="2" key="1">
    <citation type="submission" date="2021-01" db="EMBL/GenBank/DDBJ databases">
        <title>Caligus Genome Assembly.</title>
        <authorList>
            <person name="Gallardo-Escarate C."/>
        </authorList>
    </citation>
    <scope>NUCLEOTIDE SEQUENCE [LARGE SCALE GENOMIC DNA]</scope>
</reference>
<organism evidence="1 2">
    <name type="scientific">Caligus rogercresseyi</name>
    <name type="common">Sea louse</name>
    <dbReference type="NCBI Taxonomy" id="217165"/>
    <lineage>
        <taxon>Eukaryota</taxon>
        <taxon>Metazoa</taxon>
        <taxon>Ecdysozoa</taxon>
        <taxon>Arthropoda</taxon>
        <taxon>Crustacea</taxon>
        <taxon>Multicrustacea</taxon>
        <taxon>Hexanauplia</taxon>
        <taxon>Copepoda</taxon>
        <taxon>Siphonostomatoida</taxon>
        <taxon>Caligidae</taxon>
        <taxon>Caligus</taxon>
    </lineage>
</organism>
<sequence>TPNRLAHNTKAALINSIKKQARKLDRAMVAKGCSSFAPGSSTSSTQKADGLNKQKLHFCTSILMSK</sequence>